<feature type="non-terminal residue" evidence="1">
    <location>
        <position position="1"/>
    </location>
</feature>
<dbReference type="EMBL" id="CAJVQB010008469">
    <property type="protein sequence ID" value="CAG8719290.1"/>
    <property type="molecule type" value="Genomic_DNA"/>
</dbReference>
<protein>
    <submittedName>
        <fullName evidence="1">30637_t:CDS:1</fullName>
    </submittedName>
</protein>
<comment type="caution">
    <text evidence="1">The sequence shown here is derived from an EMBL/GenBank/DDBJ whole genome shotgun (WGS) entry which is preliminary data.</text>
</comment>
<dbReference type="Proteomes" id="UP000789901">
    <property type="component" value="Unassembled WGS sequence"/>
</dbReference>
<accession>A0ABN7V1W3</accession>
<sequence length="135" mass="15663">LTIKKILKLAKLHAYHVTNAHHKLNYVGQNLPESDFLKMIHDYTYSLTSGTAVFEEDIQLYDSKDDFEYNSEDNFEDNFEDSFEDNNLSEVNSNILNIEDSINLEYTSNNTDQLLTFNKVIDHSEKDFDIDVLAS</sequence>
<name>A0ABN7V1W3_GIGMA</name>
<evidence type="ECO:0000313" key="2">
    <source>
        <dbReference type="Proteomes" id="UP000789901"/>
    </source>
</evidence>
<proteinExistence type="predicted"/>
<reference evidence="1 2" key="1">
    <citation type="submission" date="2021-06" db="EMBL/GenBank/DDBJ databases">
        <authorList>
            <person name="Kallberg Y."/>
            <person name="Tangrot J."/>
            <person name="Rosling A."/>
        </authorList>
    </citation>
    <scope>NUCLEOTIDE SEQUENCE [LARGE SCALE GENOMIC DNA]</scope>
    <source>
        <strain evidence="1 2">120-4 pot B 10/14</strain>
    </source>
</reference>
<organism evidence="1 2">
    <name type="scientific">Gigaspora margarita</name>
    <dbReference type="NCBI Taxonomy" id="4874"/>
    <lineage>
        <taxon>Eukaryota</taxon>
        <taxon>Fungi</taxon>
        <taxon>Fungi incertae sedis</taxon>
        <taxon>Mucoromycota</taxon>
        <taxon>Glomeromycotina</taxon>
        <taxon>Glomeromycetes</taxon>
        <taxon>Diversisporales</taxon>
        <taxon>Gigasporaceae</taxon>
        <taxon>Gigaspora</taxon>
    </lineage>
</organism>
<gene>
    <name evidence="1" type="ORF">GMARGA_LOCUS13386</name>
</gene>
<evidence type="ECO:0000313" key="1">
    <source>
        <dbReference type="EMBL" id="CAG8719290.1"/>
    </source>
</evidence>
<keyword evidence="2" id="KW-1185">Reference proteome</keyword>